<sequence>MAEIKREQPQLPDGWTELRKAKASSKTGWFYFTSLVKLLIQEIGEDKTGDILRKHMRLLAQKFVVPSMKSFGIQGNSPWELASYFKLATGDILGYKMELIEEAPNKVRCRYYPPCVWFPDLDIPVSYCQAEGEFELEAARIINPKIKISFPTYMTRGDPYCEVVYEEVD</sequence>
<gene>
    <name evidence="1" type="ORF">S03H2_17834</name>
</gene>
<name>X1GM93_9ZZZZ</name>
<organism evidence="1">
    <name type="scientific">marine sediment metagenome</name>
    <dbReference type="NCBI Taxonomy" id="412755"/>
    <lineage>
        <taxon>unclassified sequences</taxon>
        <taxon>metagenomes</taxon>
        <taxon>ecological metagenomes</taxon>
    </lineage>
</organism>
<reference evidence="1" key="1">
    <citation type="journal article" date="2014" name="Front. Microbiol.">
        <title>High frequency of phylogenetically diverse reductive dehalogenase-homologous genes in deep subseafloor sedimentary metagenomes.</title>
        <authorList>
            <person name="Kawai M."/>
            <person name="Futagami T."/>
            <person name="Toyoda A."/>
            <person name="Takaki Y."/>
            <person name="Nishi S."/>
            <person name="Hori S."/>
            <person name="Arai W."/>
            <person name="Tsubouchi T."/>
            <person name="Morono Y."/>
            <person name="Uchiyama I."/>
            <person name="Ito T."/>
            <person name="Fujiyama A."/>
            <person name="Inagaki F."/>
            <person name="Takami H."/>
        </authorList>
    </citation>
    <scope>NUCLEOTIDE SEQUENCE</scope>
    <source>
        <strain evidence="1">Expedition CK06-06</strain>
    </source>
</reference>
<proteinExistence type="predicted"/>
<protein>
    <recommendedName>
        <fullName evidence="2">L-2-amino-thiazoline-4-carboxylic acid hydrolase</fullName>
    </recommendedName>
</protein>
<dbReference type="EMBL" id="BARU01009219">
    <property type="protein sequence ID" value="GAH34113.1"/>
    <property type="molecule type" value="Genomic_DNA"/>
</dbReference>
<evidence type="ECO:0008006" key="2">
    <source>
        <dbReference type="Google" id="ProtNLM"/>
    </source>
</evidence>
<accession>X1GM93</accession>
<dbReference type="AlphaFoldDB" id="X1GM93"/>
<comment type="caution">
    <text evidence="1">The sequence shown here is derived from an EMBL/GenBank/DDBJ whole genome shotgun (WGS) entry which is preliminary data.</text>
</comment>
<evidence type="ECO:0000313" key="1">
    <source>
        <dbReference type="EMBL" id="GAH34113.1"/>
    </source>
</evidence>